<reference evidence="2 4" key="1">
    <citation type="submission" date="2022-04" db="EMBL/GenBank/DDBJ databases">
        <title>Chromosome-level reference genomes for two strains of Caenorhabditis briggsae: an improved platform for comparative genomics.</title>
        <authorList>
            <person name="Stevens L."/>
            <person name="Andersen E."/>
        </authorList>
    </citation>
    <scope>NUCLEOTIDE SEQUENCE [LARGE SCALE GENOMIC DNA]</scope>
    <source>
        <strain evidence="2">VX34</strain>
        <tissue evidence="2">Whole-organism</tissue>
    </source>
</reference>
<dbReference type="EMBL" id="CP092625">
    <property type="protein sequence ID" value="UMM40372.1"/>
    <property type="molecule type" value="Genomic_DNA"/>
</dbReference>
<gene>
    <name evidence="1" type="ORF">L3Y34_011156</name>
    <name evidence="2" type="ORF">L5515_017032</name>
</gene>
<dbReference type="Proteomes" id="UP000829354">
    <property type="component" value="Chromosome X"/>
</dbReference>
<evidence type="ECO:0000313" key="3">
    <source>
        <dbReference type="Proteomes" id="UP000827892"/>
    </source>
</evidence>
<reference evidence="1 3" key="2">
    <citation type="submission" date="2022-05" db="EMBL/GenBank/DDBJ databases">
        <title>Chromosome-level reference genomes for two strains of Caenorhabditis briggsae: an improved platform for comparative genomics.</title>
        <authorList>
            <person name="Stevens L."/>
            <person name="Andersen E.C."/>
        </authorList>
    </citation>
    <scope>NUCLEOTIDE SEQUENCE [LARGE SCALE GENOMIC DNA]</scope>
    <source>
        <strain evidence="1">QX1410_ONT</strain>
        <tissue evidence="1">Whole-organism</tissue>
    </source>
</reference>
<dbReference type="AlphaFoldDB" id="A0AAE9FEH3"/>
<evidence type="ECO:0000313" key="1">
    <source>
        <dbReference type="EMBL" id="ULT81085.1"/>
    </source>
</evidence>
<proteinExistence type="predicted"/>
<keyword evidence="4" id="KW-1185">Reference proteome</keyword>
<accession>A0AAE9FEH3</accession>
<evidence type="ECO:0000313" key="4">
    <source>
        <dbReference type="Proteomes" id="UP000829354"/>
    </source>
</evidence>
<protein>
    <submittedName>
        <fullName evidence="2">Uncharacterized protein</fullName>
    </submittedName>
</protein>
<dbReference type="EMBL" id="CP090896">
    <property type="protein sequence ID" value="ULT81085.1"/>
    <property type="molecule type" value="Genomic_DNA"/>
</dbReference>
<dbReference type="Proteomes" id="UP000827892">
    <property type="component" value="Chromosome X"/>
</dbReference>
<sequence length="89" mass="10442">MKNCWHKFADVRPDFKTCVDYLKGYMRKCAGELLAHVDNELYLELEKQYELEEWLMTDRPKFQGGTFIRKPKNNEEPPTGPCLIVESSA</sequence>
<name>A0AAE9FEH3_CAEBR</name>
<organism evidence="2 4">
    <name type="scientific">Caenorhabditis briggsae</name>
    <dbReference type="NCBI Taxonomy" id="6238"/>
    <lineage>
        <taxon>Eukaryota</taxon>
        <taxon>Metazoa</taxon>
        <taxon>Ecdysozoa</taxon>
        <taxon>Nematoda</taxon>
        <taxon>Chromadorea</taxon>
        <taxon>Rhabditida</taxon>
        <taxon>Rhabditina</taxon>
        <taxon>Rhabditomorpha</taxon>
        <taxon>Rhabditoidea</taxon>
        <taxon>Rhabditidae</taxon>
        <taxon>Peloderinae</taxon>
        <taxon>Caenorhabditis</taxon>
    </lineage>
</organism>
<evidence type="ECO:0000313" key="2">
    <source>
        <dbReference type="EMBL" id="UMM40372.1"/>
    </source>
</evidence>